<protein>
    <submittedName>
        <fullName evidence="1">Uncharacterized protein</fullName>
    </submittedName>
</protein>
<dbReference type="OrthoDB" id="9179784at2"/>
<dbReference type="Proteomes" id="UP000294664">
    <property type="component" value="Unassembled WGS sequence"/>
</dbReference>
<name>A0A4R3LTX3_9HYPH</name>
<dbReference type="EMBL" id="SMAI01000008">
    <property type="protein sequence ID" value="TCT03911.1"/>
    <property type="molecule type" value="Genomic_DNA"/>
</dbReference>
<dbReference type="AlphaFoldDB" id="A0A4R3LTX3"/>
<reference evidence="1 2" key="1">
    <citation type="submission" date="2019-03" db="EMBL/GenBank/DDBJ databases">
        <title>Genomic Encyclopedia of Type Strains, Phase IV (KMG-IV): sequencing the most valuable type-strain genomes for metagenomic binning, comparative biology and taxonomic classification.</title>
        <authorList>
            <person name="Goeker M."/>
        </authorList>
    </citation>
    <scope>NUCLEOTIDE SEQUENCE [LARGE SCALE GENOMIC DNA]</scope>
    <source>
        <strain evidence="1 2">DSM 9035</strain>
    </source>
</reference>
<keyword evidence="2" id="KW-1185">Reference proteome</keyword>
<comment type="caution">
    <text evidence="1">The sequence shown here is derived from an EMBL/GenBank/DDBJ whole genome shotgun (WGS) entry which is preliminary data.</text>
</comment>
<accession>A0A4R3LTX3</accession>
<organism evidence="1 2">
    <name type="scientific">Aquabacter spiritensis</name>
    <dbReference type="NCBI Taxonomy" id="933073"/>
    <lineage>
        <taxon>Bacteria</taxon>
        <taxon>Pseudomonadati</taxon>
        <taxon>Pseudomonadota</taxon>
        <taxon>Alphaproteobacteria</taxon>
        <taxon>Hyphomicrobiales</taxon>
        <taxon>Xanthobacteraceae</taxon>
        <taxon>Aquabacter</taxon>
    </lineage>
</organism>
<evidence type="ECO:0000313" key="2">
    <source>
        <dbReference type="Proteomes" id="UP000294664"/>
    </source>
</evidence>
<evidence type="ECO:0000313" key="1">
    <source>
        <dbReference type="EMBL" id="TCT03911.1"/>
    </source>
</evidence>
<dbReference type="RefSeq" id="WP_132032187.1">
    <property type="nucleotide sequence ID" value="NZ_SMAI01000008.1"/>
</dbReference>
<sequence>MTRAERLRQTPKTFLIWAPDYTHRSSGVRALYRLCHHLNVRGYPSAVLARPVVPMPDWNCPIHEGDAADAIVVYPEIVSGNPCGAGRVVRWVLNTPGLLGGDTVYPETEMVFVYDPQRLPEASAAAGLPLGTDRVLWLGLVDPDHIYPDPTVPKTQDLSFTYKGAALAARFPLPDGRDLPRLEDLTPDMAALGDQLRRTRTLYSYDHYSNVLREAAICGCDLRVVDADGRWHDPRTCGCARNIIWHADLSATYGERFRSSAFVDRFIRELRTRWDFPGASPWWQALQPFA</sequence>
<gene>
    <name evidence="1" type="ORF">EDC64_10877</name>
</gene>
<proteinExistence type="predicted"/>